<dbReference type="HAMAP" id="MF_00048">
    <property type="entry name" value="UPF0102"/>
    <property type="match status" value="1"/>
</dbReference>
<dbReference type="SUPFAM" id="SSF52980">
    <property type="entry name" value="Restriction endonuclease-like"/>
    <property type="match status" value="1"/>
</dbReference>
<organism evidence="3 4">
    <name type="scientific">Bilifractor porci</name>
    <dbReference type="NCBI Taxonomy" id="2606636"/>
    <lineage>
        <taxon>Bacteria</taxon>
        <taxon>Bacillati</taxon>
        <taxon>Bacillota</taxon>
        <taxon>Clostridia</taxon>
        <taxon>Lachnospirales</taxon>
        <taxon>Lachnospiraceae</taxon>
        <taxon>Bilifractor</taxon>
    </lineage>
</organism>
<dbReference type="PANTHER" id="PTHR34039:SF1">
    <property type="entry name" value="UPF0102 PROTEIN YRAN"/>
    <property type="match status" value="1"/>
</dbReference>
<protein>
    <recommendedName>
        <fullName evidence="2">UPF0102 protein FYJ60_10975</fullName>
    </recommendedName>
</protein>
<evidence type="ECO:0000313" key="3">
    <source>
        <dbReference type="EMBL" id="MST82830.1"/>
    </source>
</evidence>
<dbReference type="NCBIfam" id="NF009150">
    <property type="entry name" value="PRK12497.1-3"/>
    <property type="match status" value="1"/>
</dbReference>
<dbReference type="Gene3D" id="3.40.1350.10">
    <property type="match status" value="1"/>
</dbReference>
<evidence type="ECO:0000313" key="4">
    <source>
        <dbReference type="Proteomes" id="UP000466864"/>
    </source>
</evidence>
<dbReference type="PANTHER" id="PTHR34039">
    <property type="entry name" value="UPF0102 PROTEIN YRAN"/>
    <property type="match status" value="1"/>
</dbReference>
<evidence type="ECO:0000256" key="2">
    <source>
        <dbReference type="HAMAP-Rule" id="MF_00048"/>
    </source>
</evidence>
<dbReference type="AlphaFoldDB" id="A0A7X2P9S2"/>
<dbReference type="GO" id="GO:0003676">
    <property type="term" value="F:nucleic acid binding"/>
    <property type="evidence" value="ECO:0007669"/>
    <property type="project" value="InterPro"/>
</dbReference>
<accession>A0A7X2P9S2</accession>
<dbReference type="CDD" id="cd20736">
    <property type="entry name" value="PoNe_Nuclease"/>
    <property type="match status" value="1"/>
</dbReference>
<dbReference type="InterPro" id="IPR003509">
    <property type="entry name" value="UPF0102_YraN-like"/>
</dbReference>
<evidence type="ECO:0000256" key="1">
    <source>
        <dbReference type="ARBA" id="ARBA00006738"/>
    </source>
</evidence>
<dbReference type="RefSeq" id="WP_154458733.1">
    <property type="nucleotide sequence ID" value="NZ_VUMV01000009.1"/>
</dbReference>
<dbReference type="NCBIfam" id="TIGR00252">
    <property type="entry name" value="YraN family protein"/>
    <property type="match status" value="1"/>
</dbReference>
<sequence>MNKRRVGSVYEEKAAKYLEKNGYRILKRNFRCRRGEIDLIASGKEGADSVLVFIEVKYRLSDSIGRPEEAVTPLKMKNICRTADYYRICNGIPEDRTCRFDVIAIQGDNLRHYKNAFPYVQ</sequence>
<dbReference type="InterPro" id="IPR011335">
    <property type="entry name" value="Restrct_endonuc-II-like"/>
</dbReference>
<dbReference type="EMBL" id="VUMV01000009">
    <property type="protein sequence ID" value="MST82830.1"/>
    <property type="molecule type" value="Genomic_DNA"/>
</dbReference>
<proteinExistence type="inferred from homology"/>
<comment type="similarity">
    <text evidence="1 2">Belongs to the UPF0102 family.</text>
</comment>
<dbReference type="Pfam" id="PF02021">
    <property type="entry name" value="UPF0102"/>
    <property type="match status" value="1"/>
</dbReference>
<reference evidence="3 4" key="1">
    <citation type="submission" date="2019-08" db="EMBL/GenBank/DDBJ databases">
        <title>In-depth cultivation of the pig gut microbiome towards novel bacterial diversity and tailored functional studies.</title>
        <authorList>
            <person name="Wylensek D."/>
            <person name="Hitch T.C.A."/>
            <person name="Clavel T."/>
        </authorList>
    </citation>
    <scope>NUCLEOTIDE SEQUENCE [LARGE SCALE GENOMIC DNA]</scope>
    <source>
        <strain evidence="3 4">Oil+RF-744-WCA-WT-13</strain>
    </source>
</reference>
<gene>
    <name evidence="3" type="ORF">FYJ60_10975</name>
</gene>
<name>A0A7X2P9S2_9FIRM</name>
<dbReference type="Proteomes" id="UP000466864">
    <property type="component" value="Unassembled WGS sequence"/>
</dbReference>
<keyword evidence="4" id="KW-1185">Reference proteome</keyword>
<dbReference type="InterPro" id="IPR011856">
    <property type="entry name" value="tRNA_endonuc-like_dom_sf"/>
</dbReference>
<comment type="caution">
    <text evidence="3">The sequence shown here is derived from an EMBL/GenBank/DDBJ whole genome shotgun (WGS) entry which is preliminary data.</text>
</comment>